<keyword evidence="4" id="KW-0812">Transmembrane</keyword>
<dbReference type="InterPro" id="IPR052158">
    <property type="entry name" value="INH-QAR"/>
</dbReference>
<evidence type="ECO:0000313" key="7">
    <source>
        <dbReference type="Proteomes" id="UP001595648"/>
    </source>
</evidence>
<keyword evidence="4" id="KW-0472">Membrane</keyword>
<gene>
    <name evidence="6" type="ORF">ACFOJ9_18050</name>
</gene>
<evidence type="ECO:0000256" key="1">
    <source>
        <dbReference type="ARBA" id="ARBA00023015"/>
    </source>
</evidence>
<dbReference type="InterPro" id="IPR009057">
    <property type="entry name" value="Homeodomain-like_sf"/>
</dbReference>
<dbReference type="EMBL" id="JBHRVD010000001">
    <property type="protein sequence ID" value="MFC3323656.1"/>
    <property type="molecule type" value="Genomic_DNA"/>
</dbReference>
<dbReference type="RefSeq" id="WP_378980260.1">
    <property type="nucleotide sequence ID" value="NZ_JBHRVD010000001.1"/>
</dbReference>
<evidence type="ECO:0000256" key="3">
    <source>
        <dbReference type="ARBA" id="ARBA00023163"/>
    </source>
</evidence>
<dbReference type="Gene3D" id="1.10.10.60">
    <property type="entry name" value="Homeodomain-like"/>
    <property type="match status" value="2"/>
</dbReference>
<dbReference type="SUPFAM" id="SSF46689">
    <property type="entry name" value="Homeodomain-like"/>
    <property type="match status" value="2"/>
</dbReference>
<dbReference type="Gene3D" id="3.40.50.880">
    <property type="match status" value="1"/>
</dbReference>
<dbReference type="InterPro" id="IPR018060">
    <property type="entry name" value="HTH_AraC"/>
</dbReference>
<reference evidence="7" key="1">
    <citation type="journal article" date="2019" name="Int. J. Syst. Evol. Microbiol.">
        <title>The Global Catalogue of Microorganisms (GCM) 10K type strain sequencing project: providing services to taxonomists for standard genome sequencing and annotation.</title>
        <authorList>
            <consortium name="The Broad Institute Genomics Platform"/>
            <consortium name="The Broad Institute Genome Sequencing Center for Infectious Disease"/>
            <person name="Wu L."/>
            <person name="Ma J."/>
        </authorList>
    </citation>
    <scope>NUCLEOTIDE SEQUENCE [LARGE SCALE GENOMIC DNA]</scope>
    <source>
        <strain evidence="7">ICMP 19515</strain>
    </source>
</reference>
<name>A0ABV7MP45_9HYPH</name>
<dbReference type="SUPFAM" id="SSF52317">
    <property type="entry name" value="Class I glutamine amidotransferase-like"/>
    <property type="match status" value="1"/>
</dbReference>
<accession>A0ABV7MP45</accession>
<dbReference type="CDD" id="cd03136">
    <property type="entry name" value="GATase1_AraC_ArgR_like"/>
    <property type="match status" value="1"/>
</dbReference>
<keyword evidence="4" id="KW-1133">Transmembrane helix</keyword>
<feature type="transmembrane region" description="Helical" evidence="4">
    <location>
        <begin position="130"/>
        <end position="152"/>
    </location>
</feature>
<keyword evidence="2" id="KW-0238">DNA-binding</keyword>
<dbReference type="SMART" id="SM00342">
    <property type="entry name" value="HTH_ARAC"/>
    <property type="match status" value="1"/>
</dbReference>
<evidence type="ECO:0000256" key="4">
    <source>
        <dbReference type="SAM" id="Phobius"/>
    </source>
</evidence>
<feature type="domain" description="HTH araC/xylS-type" evidence="5">
    <location>
        <begin position="254"/>
        <end position="350"/>
    </location>
</feature>
<dbReference type="InterPro" id="IPR002818">
    <property type="entry name" value="DJ-1/PfpI"/>
</dbReference>
<sequence length="350" mass="38492">MTSDSDTSPAPTDPDYVRWLDDLWAQRLLSSRDRKPDLSVGILLWPTFPMMSLTGVVEPLRHAADFADNSRPLHCRWSIMGKLGQAAVASCGIRVQADAPYTNPTDFDYIVVIGGLLPHLRAAPAQHRDYIRVAVAAGVTVIGVCTGAFVLAQEGLLIGRKAAIHPFHAEDFRVAFPRHSFSTREDFIVADGQITVPGGISILSLLTELIRTHCGPDRAAKAVHQLSLTEQKSISAFDHERVSPFQQVGDTRIQRAVVLIESRKGRGTSPEEAAAVVGLSPRQFARLFREHIGMTPKRFILETRLRYARFLVENTAMPITAIAFETGFSDSAHLATAFGKKYGKPPGKFR</sequence>
<dbReference type="InterPro" id="IPR018062">
    <property type="entry name" value="HTH_AraC-typ_CS"/>
</dbReference>
<organism evidence="6 7">
    <name type="scientific">Mesorhizobium cantuariense</name>
    <dbReference type="NCBI Taxonomy" id="1300275"/>
    <lineage>
        <taxon>Bacteria</taxon>
        <taxon>Pseudomonadati</taxon>
        <taxon>Pseudomonadota</taxon>
        <taxon>Alphaproteobacteria</taxon>
        <taxon>Hyphomicrobiales</taxon>
        <taxon>Phyllobacteriaceae</taxon>
        <taxon>Mesorhizobium</taxon>
    </lineage>
</organism>
<dbReference type="PANTHER" id="PTHR43130">
    <property type="entry name" value="ARAC-FAMILY TRANSCRIPTIONAL REGULATOR"/>
    <property type="match status" value="1"/>
</dbReference>
<dbReference type="Pfam" id="PF12833">
    <property type="entry name" value="HTH_18"/>
    <property type="match status" value="1"/>
</dbReference>
<keyword evidence="3" id="KW-0804">Transcription</keyword>
<evidence type="ECO:0000256" key="2">
    <source>
        <dbReference type="ARBA" id="ARBA00023125"/>
    </source>
</evidence>
<dbReference type="Proteomes" id="UP001595648">
    <property type="component" value="Unassembled WGS sequence"/>
</dbReference>
<dbReference type="InterPro" id="IPR029062">
    <property type="entry name" value="Class_I_gatase-like"/>
</dbReference>
<dbReference type="PANTHER" id="PTHR43130:SF3">
    <property type="entry name" value="HTH-TYPE TRANSCRIPTIONAL REGULATOR RV1931C"/>
    <property type="match status" value="1"/>
</dbReference>
<protein>
    <submittedName>
        <fullName evidence="6">GlxA family transcriptional regulator</fullName>
    </submittedName>
</protein>
<proteinExistence type="predicted"/>
<dbReference type="PROSITE" id="PS01124">
    <property type="entry name" value="HTH_ARAC_FAMILY_2"/>
    <property type="match status" value="1"/>
</dbReference>
<keyword evidence="1" id="KW-0805">Transcription regulation</keyword>
<dbReference type="Pfam" id="PF01965">
    <property type="entry name" value="DJ-1_PfpI"/>
    <property type="match status" value="1"/>
</dbReference>
<evidence type="ECO:0000259" key="5">
    <source>
        <dbReference type="PROSITE" id="PS01124"/>
    </source>
</evidence>
<evidence type="ECO:0000313" key="6">
    <source>
        <dbReference type="EMBL" id="MFC3323656.1"/>
    </source>
</evidence>
<comment type="caution">
    <text evidence="6">The sequence shown here is derived from an EMBL/GenBank/DDBJ whole genome shotgun (WGS) entry which is preliminary data.</text>
</comment>
<keyword evidence="7" id="KW-1185">Reference proteome</keyword>
<dbReference type="PROSITE" id="PS00041">
    <property type="entry name" value="HTH_ARAC_FAMILY_1"/>
    <property type="match status" value="1"/>
</dbReference>